<reference evidence="1 2" key="1">
    <citation type="submission" date="2018-02" db="EMBL/GenBank/DDBJ databases">
        <title>Draft genome of wild Prunus yedoensis var. nudiflora.</title>
        <authorList>
            <person name="Baek S."/>
            <person name="Kim J.-H."/>
            <person name="Choi K."/>
            <person name="Kim G.-B."/>
            <person name="Cho A."/>
            <person name="Jang H."/>
            <person name="Shin C.-H."/>
            <person name="Yu H.-J."/>
            <person name="Mun J.-H."/>
        </authorList>
    </citation>
    <scope>NUCLEOTIDE SEQUENCE [LARGE SCALE GENOMIC DNA]</scope>
    <source>
        <strain evidence="2">cv. Jeju island</strain>
        <tissue evidence="1">Leaf</tissue>
    </source>
</reference>
<sequence length="100" mass="10883">MMGKRVVVGLGVRCEREGSDGGERGWVANGSWDELRVGKGLVSLWDSSFSFLTLGYQQSAHWMIVNVNIRLNVVKALLVCNVVSVMLTMKNNVVGVAGKT</sequence>
<dbReference type="Proteomes" id="UP000250321">
    <property type="component" value="Unassembled WGS sequence"/>
</dbReference>
<dbReference type="AlphaFoldDB" id="A0A314ZK02"/>
<protein>
    <submittedName>
        <fullName evidence="1">Uncharacterized protein</fullName>
    </submittedName>
</protein>
<dbReference type="EMBL" id="PJQY01000090">
    <property type="protein sequence ID" value="PQQ18960.1"/>
    <property type="molecule type" value="Genomic_DNA"/>
</dbReference>
<evidence type="ECO:0000313" key="2">
    <source>
        <dbReference type="Proteomes" id="UP000250321"/>
    </source>
</evidence>
<proteinExistence type="predicted"/>
<gene>
    <name evidence="1" type="ORF">Pyn_22537</name>
</gene>
<keyword evidence="2" id="KW-1185">Reference proteome</keyword>
<evidence type="ECO:0000313" key="1">
    <source>
        <dbReference type="EMBL" id="PQQ18960.1"/>
    </source>
</evidence>
<name>A0A314ZK02_PRUYE</name>
<organism evidence="1 2">
    <name type="scientific">Prunus yedoensis var. nudiflora</name>
    <dbReference type="NCBI Taxonomy" id="2094558"/>
    <lineage>
        <taxon>Eukaryota</taxon>
        <taxon>Viridiplantae</taxon>
        <taxon>Streptophyta</taxon>
        <taxon>Embryophyta</taxon>
        <taxon>Tracheophyta</taxon>
        <taxon>Spermatophyta</taxon>
        <taxon>Magnoliopsida</taxon>
        <taxon>eudicotyledons</taxon>
        <taxon>Gunneridae</taxon>
        <taxon>Pentapetalae</taxon>
        <taxon>rosids</taxon>
        <taxon>fabids</taxon>
        <taxon>Rosales</taxon>
        <taxon>Rosaceae</taxon>
        <taxon>Amygdaloideae</taxon>
        <taxon>Amygdaleae</taxon>
        <taxon>Prunus</taxon>
    </lineage>
</organism>
<comment type="caution">
    <text evidence="1">The sequence shown here is derived from an EMBL/GenBank/DDBJ whole genome shotgun (WGS) entry which is preliminary data.</text>
</comment>
<accession>A0A314ZK02</accession>